<dbReference type="Proteomes" id="UP001303889">
    <property type="component" value="Unassembled WGS sequence"/>
</dbReference>
<sequence>MDGRYDSPTPPLLRLPQDIRRRIYRLVGLASRDKYPFNFDLHGPSVASLNLGNHTSTQHHGTFHGLLLSCRYIHAEAAALLYSHSYFFIYYSGPGSLRPLVALTAPALASLVSLKIVLAESSCHQLWCHYPGQTCCVYPEHSGPKTYPSYGCIAYHSHAVPLLASAPPGPDSRSKSFVDEWRAAMDHISSGITPGRLDLGLVCDLDARHERAMALATAILAPVRRLPLLKRCQIRLCRLPDARLSEAAKDTALSASGIKRPYVNPAPGRATLLALPRELRIRILQMTDLVTPSKEVWWDRHLAKYRWAALAGNSRCSDDFRRNCHFDECWHRPLNHNNVITGPRRMGCFCRRRHAAFTPFCKCWMPPGPGLFLICRAICEEARLVFFSSNRFVIHDFKQFAPWKLPDLQEFDMAANLWNPYPFERLAVSKFLREVVPTHCLAYLRFLELVFPPYGPPTWPQTDHRAMLDWQETIAWLRDKINGPVLTVRLVVADIDNDTPASYRITMTEAECNVIADGHMALMAPLQQLAEGPNGLARFYGDLSYPWRWSENEDDDTGLPGHDEWLREATMNGNKKSTS</sequence>
<dbReference type="PANTHER" id="PTHR42085:SF1">
    <property type="entry name" value="F-BOX DOMAIN-CONTAINING PROTEIN"/>
    <property type="match status" value="1"/>
</dbReference>
<accession>A0AAN6RQI5</accession>
<organism evidence="1 2">
    <name type="scientific">Staphylotrichum tortipilum</name>
    <dbReference type="NCBI Taxonomy" id="2831512"/>
    <lineage>
        <taxon>Eukaryota</taxon>
        <taxon>Fungi</taxon>
        <taxon>Dikarya</taxon>
        <taxon>Ascomycota</taxon>
        <taxon>Pezizomycotina</taxon>
        <taxon>Sordariomycetes</taxon>
        <taxon>Sordariomycetidae</taxon>
        <taxon>Sordariales</taxon>
        <taxon>Chaetomiaceae</taxon>
        <taxon>Staphylotrichum</taxon>
    </lineage>
</organism>
<gene>
    <name evidence="1" type="ORF">C8A05DRAFT_18418</name>
</gene>
<dbReference type="InterPro" id="IPR038883">
    <property type="entry name" value="AN11006-like"/>
</dbReference>
<evidence type="ECO:0000313" key="1">
    <source>
        <dbReference type="EMBL" id="KAK3899104.1"/>
    </source>
</evidence>
<evidence type="ECO:0000313" key="2">
    <source>
        <dbReference type="Proteomes" id="UP001303889"/>
    </source>
</evidence>
<dbReference type="PANTHER" id="PTHR42085">
    <property type="entry name" value="F-BOX DOMAIN-CONTAINING PROTEIN"/>
    <property type="match status" value="1"/>
</dbReference>
<evidence type="ECO:0008006" key="3">
    <source>
        <dbReference type="Google" id="ProtNLM"/>
    </source>
</evidence>
<reference evidence="1" key="2">
    <citation type="submission" date="2023-05" db="EMBL/GenBank/DDBJ databases">
        <authorList>
            <consortium name="Lawrence Berkeley National Laboratory"/>
            <person name="Steindorff A."/>
            <person name="Hensen N."/>
            <person name="Bonometti L."/>
            <person name="Westerberg I."/>
            <person name="Brannstrom I.O."/>
            <person name="Guillou S."/>
            <person name="Cros-Aarteil S."/>
            <person name="Calhoun S."/>
            <person name="Haridas S."/>
            <person name="Kuo A."/>
            <person name="Mondo S."/>
            <person name="Pangilinan J."/>
            <person name="Riley R."/>
            <person name="Labutti K."/>
            <person name="Andreopoulos B."/>
            <person name="Lipzen A."/>
            <person name="Chen C."/>
            <person name="Yanf M."/>
            <person name="Daum C."/>
            <person name="Ng V."/>
            <person name="Clum A."/>
            <person name="Ohm R."/>
            <person name="Martin F."/>
            <person name="Silar P."/>
            <person name="Natvig D."/>
            <person name="Lalanne C."/>
            <person name="Gautier V."/>
            <person name="Ament-Velasquez S.L."/>
            <person name="Kruys A."/>
            <person name="Hutchinson M.I."/>
            <person name="Powell A.J."/>
            <person name="Barry K."/>
            <person name="Miller A.N."/>
            <person name="Grigoriev I.V."/>
            <person name="Debuchy R."/>
            <person name="Gladieux P."/>
            <person name="Thoren M.H."/>
            <person name="Johannesson H."/>
        </authorList>
    </citation>
    <scope>NUCLEOTIDE SEQUENCE</scope>
    <source>
        <strain evidence="1">CBS 103.79</strain>
    </source>
</reference>
<proteinExistence type="predicted"/>
<protein>
    <recommendedName>
        <fullName evidence="3">F-box domain-containing protein</fullName>
    </recommendedName>
</protein>
<name>A0AAN6RQI5_9PEZI</name>
<comment type="caution">
    <text evidence="1">The sequence shown here is derived from an EMBL/GenBank/DDBJ whole genome shotgun (WGS) entry which is preliminary data.</text>
</comment>
<dbReference type="EMBL" id="MU855833">
    <property type="protein sequence ID" value="KAK3899104.1"/>
    <property type="molecule type" value="Genomic_DNA"/>
</dbReference>
<dbReference type="AlphaFoldDB" id="A0AAN6RQI5"/>
<reference evidence="1" key="1">
    <citation type="journal article" date="2023" name="Mol. Phylogenet. Evol.">
        <title>Genome-scale phylogeny and comparative genomics of the fungal order Sordariales.</title>
        <authorList>
            <person name="Hensen N."/>
            <person name="Bonometti L."/>
            <person name="Westerberg I."/>
            <person name="Brannstrom I.O."/>
            <person name="Guillou S."/>
            <person name="Cros-Aarteil S."/>
            <person name="Calhoun S."/>
            <person name="Haridas S."/>
            <person name="Kuo A."/>
            <person name="Mondo S."/>
            <person name="Pangilinan J."/>
            <person name="Riley R."/>
            <person name="LaButti K."/>
            <person name="Andreopoulos B."/>
            <person name="Lipzen A."/>
            <person name="Chen C."/>
            <person name="Yan M."/>
            <person name="Daum C."/>
            <person name="Ng V."/>
            <person name="Clum A."/>
            <person name="Steindorff A."/>
            <person name="Ohm R.A."/>
            <person name="Martin F."/>
            <person name="Silar P."/>
            <person name="Natvig D.O."/>
            <person name="Lalanne C."/>
            <person name="Gautier V."/>
            <person name="Ament-Velasquez S.L."/>
            <person name="Kruys A."/>
            <person name="Hutchinson M.I."/>
            <person name="Powell A.J."/>
            <person name="Barry K."/>
            <person name="Miller A.N."/>
            <person name="Grigoriev I.V."/>
            <person name="Debuchy R."/>
            <person name="Gladieux P."/>
            <person name="Hiltunen Thoren M."/>
            <person name="Johannesson H."/>
        </authorList>
    </citation>
    <scope>NUCLEOTIDE SEQUENCE</scope>
    <source>
        <strain evidence="1">CBS 103.79</strain>
    </source>
</reference>
<keyword evidence="2" id="KW-1185">Reference proteome</keyword>